<dbReference type="HOGENOM" id="CLU_670655_0_0_7"/>
<dbReference type="Pfam" id="PF00425">
    <property type="entry name" value="Chorismate_bind"/>
    <property type="match status" value="2"/>
</dbReference>
<feature type="region of interest" description="Disordered" evidence="1">
    <location>
        <begin position="357"/>
        <end position="414"/>
    </location>
</feature>
<protein>
    <submittedName>
        <fullName evidence="4">Probable anthranilate synthase component I</fullName>
        <ecNumber evidence="4">4.1.3.27</ecNumber>
    </submittedName>
</protein>
<reference evidence="4 5" key="1">
    <citation type="journal article" date="2007" name="Nat. Biotechnol.">
        <title>Complete genome sequence of the myxobacterium Sorangium cellulosum.</title>
        <authorList>
            <person name="Schneiker S."/>
            <person name="Perlova O."/>
            <person name="Kaiser O."/>
            <person name="Gerth K."/>
            <person name="Alici A."/>
            <person name="Altmeyer M.O."/>
            <person name="Bartels D."/>
            <person name="Bekel T."/>
            <person name="Beyer S."/>
            <person name="Bode E."/>
            <person name="Bode H.B."/>
            <person name="Bolten C.J."/>
            <person name="Choudhuri J.V."/>
            <person name="Doss S."/>
            <person name="Elnakady Y.A."/>
            <person name="Frank B."/>
            <person name="Gaigalat L."/>
            <person name="Goesmann A."/>
            <person name="Groeger C."/>
            <person name="Gross F."/>
            <person name="Jelsbak L."/>
            <person name="Jelsbak L."/>
            <person name="Kalinowski J."/>
            <person name="Kegler C."/>
            <person name="Knauber T."/>
            <person name="Konietzny S."/>
            <person name="Kopp M."/>
            <person name="Krause L."/>
            <person name="Krug D."/>
            <person name="Linke B."/>
            <person name="Mahmud T."/>
            <person name="Martinez-Arias R."/>
            <person name="McHardy A.C."/>
            <person name="Merai M."/>
            <person name="Meyer F."/>
            <person name="Mormann S."/>
            <person name="Munoz-Dorado J."/>
            <person name="Perez J."/>
            <person name="Pradella S."/>
            <person name="Rachid S."/>
            <person name="Raddatz G."/>
            <person name="Rosenau F."/>
            <person name="Rueckert C."/>
            <person name="Sasse F."/>
            <person name="Scharfe M."/>
            <person name="Schuster S.C."/>
            <person name="Suen G."/>
            <person name="Treuner-Lange A."/>
            <person name="Velicer G.J."/>
            <person name="Vorholter F.-J."/>
            <person name="Weissman K.J."/>
            <person name="Welch R.D."/>
            <person name="Wenzel S.C."/>
            <person name="Whitworth D.E."/>
            <person name="Wilhelm S."/>
            <person name="Wittmann C."/>
            <person name="Bloecker H."/>
            <person name="Puehler A."/>
            <person name="Mueller R."/>
        </authorList>
    </citation>
    <scope>NUCLEOTIDE SEQUENCE [LARGE SCALE GENOMIC DNA]</scope>
    <source>
        <strain evidence="5">So ce56</strain>
    </source>
</reference>
<feature type="compositionally biased region" description="Basic and acidic residues" evidence="1">
    <location>
        <begin position="385"/>
        <end position="414"/>
    </location>
</feature>
<evidence type="ECO:0000256" key="1">
    <source>
        <dbReference type="SAM" id="MobiDB-lite"/>
    </source>
</evidence>
<dbReference type="SUPFAM" id="SSF56322">
    <property type="entry name" value="ADC synthase"/>
    <property type="match status" value="1"/>
</dbReference>
<organism evidence="4 5">
    <name type="scientific">Sorangium cellulosum (strain So ce56)</name>
    <name type="common">Polyangium cellulosum (strain So ce56)</name>
    <dbReference type="NCBI Taxonomy" id="448385"/>
    <lineage>
        <taxon>Bacteria</taxon>
        <taxon>Pseudomonadati</taxon>
        <taxon>Myxococcota</taxon>
        <taxon>Polyangia</taxon>
        <taxon>Polyangiales</taxon>
        <taxon>Polyangiaceae</taxon>
        <taxon>Sorangium</taxon>
    </lineage>
</organism>
<dbReference type="GO" id="GO:0000162">
    <property type="term" value="P:L-tryptophan biosynthetic process"/>
    <property type="evidence" value="ECO:0007669"/>
    <property type="project" value="TreeGrafter"/>
</dbReference>
<feature type="domain" description="Anthranilate synthase component I N-terminal" evidence="3">
    <location>
        <begin position="12"/>
        <end position="146"/>
    </location>
</feature>
<dbReference type="EMBL" id="AM746676">
    <property type="protein sequence ID" value="CAN90777.1"/>
    <property type="molecule type" value="Genomic_DNA"/>
</dbReference>
<dbReference type="Proteomes" id="UP000002139">
    <property type="component" value="Chromosome"/>
</dbReference>
<sequence>MSSVVTRTLPADHVTPVRAYAALRAQSPGRSSFMLESALPGERWGRYAILGYRARAETLLPSGFDPFATLADGLAQASAADTRNAPDAQGTARDLAARVCQAWVGFLAYDAVHLLLGVEPWPDEAYLGRVMKDATVVVFDSVAQTMTIAGQSQGAVSRCAWELSHGPEQMSLPALDPHALPEHVETPVADEDFAAKVAAAHERVAAGEAKEVVLARRFRAPLRGADPFDVYRALRVLAPSTHLYFLDFAESPFAPGLTVAGASGETLVRVERDPSAGPSAGDASPVEALRAAFARGSAVGAPAAHASGVSRRLEVGPRQIYGGSVGYFGPEGAEMAHTLGAVWVESGYFETMTGARIGNGSDPRAASERTRGDARAALSAIRAAQEARKASDAAAEKRAAAEKAAADDDAVRSA</sequence>
<feature type="compositionally biased region" description="Basic and acidic residues" evidence="1">
    <location>
        <begin position="365"/>
        <end position="374"/>
    </location>
</feature>
<dbReference type="InterPro" id="IPR005801">
    <property type="entry name" value="ADC_synthase"/>
</dbReference>
<proteinExistence type="predicted"/>
<feature type="domain" description="Chorismate-utilising enzyme C-terminal" evidence="2">
    <location>
        <begin position="282"/>
        <end position="365"/>
    </location>
</feature>
<evidence type="ECO:0000259" key="2">
    <source>
        <dbReference type="Pfam" id="PF00425"/>
    </source>
</evidence>
<keyword evidence="4" id="KW-0456">Lyase</keyword>
<dbReference type="InterPro" id="IPR015890">
    <property type="entry name" value="Chorismate_C"/>
</dbReference>
<dbReference type="STRING" id="448385.sce0620"/>
<dbReference type="GO" id="GO:0004049">
    <property type="term" value="F:anthranilate synthase activity"/>
    <property type="evidence" value="ECO:0007669"/>
    <property type="project" value="UniProtKB-EC"/>
</dbReference>
<dbReference type="PANTHER" id="PTHR11236:SF9">
    <property type="entry name" value="ANTHRANILATE SYNTHASE COMPONENT 1"/>
    <property type="match status" value="1"/>
</dbReference>
<dbReference type="OrthoDB" id="9803598at2"/>
<dbReference type="InterPro" id="IPR019999">
    <property type="entry name" value="Anth_synth_I-like"/>
</dbReference>
<keyword evidence="5" id="KW-1185">Reference proteome</keyword>
<dbReference type="BioCyc" id="SCEL448385:SCE_RS03255-MONOMER"/>
<dbReference type="EC" id="4.1.3.27" evidence="4"/>
<dbReference type="AlphaFoldDB" id="A9GVM3"/>
<dbReference type="Pfam" id="PF04715">
    <property type="entry name" value="Anth_synt_I_N"/>
    <property type="match status" value="1"/>
</dbReference>
<dbReference type="InterPro" id="IPR006805">
    <property type="entry name" value="Anth_synth_I_N"/>
</dbReference>
<dbReference type="PANTHER" id="PTHR11236">
    <property type="entry name" value="AMINOBENZOATE/ANTHRANILATE SYNTHASE"/>
    <property type="match status" value="1"/>
</dbReference>
<evidence type="ECO:0000313" key="5">
    <source>
        <dbReference type="Proteomes" id="UP000002139"/>
    </source>
</evidence>
<dbReference type="RefSeq" id="WP_012233255.1">
    <property type="nucleotide sequence ID" value="NC_010162.1"/>
</dbReference>
<evidence type="ECO:0000259" key="3">
    <source>
        <dbReference type="Pfam" id="PF04715"/>
    </source>
</evidence>
<dbReference type="KEGG" id="scl:sce0620"/>
<gene>
    <name evidence="4" type="ordered locus">sce0620</name>
</gene>
<feature type="compositionally biased region" description="Low complexity" evidence="1">
    <location>
        <begin position="375"/>
        <end position="384"/>
    </location>
</feature>
<feature type="domain" description="Chorismate-utilising enzyme C-terminal" evidence="2">
    <location>
        <begin position="190"/>
        <end position="272"/>
    </location>
</feature>
<dbReference type="Gene3D" id="3.60.120.10">
    <property type="entry name" value="Anthranilate synthase"/>
    <property type="match status" value="2"/>
</dbReference>
<accession>A9GVM3</accession>
<evidence type="ECO:0000313" key="4">
    <source>
        <dbReference type="EMBL" id="CAN90777.1"/>
    </source>
</evidence>
<name>A9GVM3_SORC5</name>
<dbReference type="eggNOG" id="COG0147">
    <property type="taxonomic scope" value="Bacteria"/>
</dbReference>